<dbReference type="EMBL" id="CP036426">
    <property type="protein sequence ID" value="QDV37849.1"/>
    <property type="molecule type" value="Genomic_DNA"/>
</dbReference>
<name>A0A518HAJ3_9BACT</name>
<reference evidence="2 3" key="1">
    <citation type="submission" date="2019-02" db="EMBL/GenBank/DDBJ databases">
        <title>Deep-cultivation of Planctomycetes and their phenomic and genomic characterization uncovers novel biology.</title>
        <authorList>
            <person name="Wiegand S."/>
            <person name="Jogler M."/>
            <person name="Boedeker C."/>
            <person name="Pinto D."/>
            <person name="Vollmers J."/>
            <person name="Rivas-Marin E."/>
            <person name="Kohn T."/>
            <person name="Peeters S.H."/>
            <person name="Heuer A."/>
            <person name="Rast P."/>
            <person name="Oberbeckmann S."/>
            <person name="Bunk B."/>
            <person name="Jeske O."/>
            <person name="Meyerdierks A."/>
            <person name="Storesund J.E."/>
            <person name="Kallscheuer N."/>
            <person name="Luecker S."/>
            <person name="Lage O.M."/>
            <person name="Pohl T."/>
            <person name="Merkel B.J."/>
            <person name="Hornburger P."/>
            <person name="Mueller R.-W."/>
            <person name="Bruemmer F."/>
            <person name="Labrenz M."/>
            <person name="Spormann A.M."/>
            <person name="Op den Camp H."/>
            <person name="Overmann J."/>
            <person name="Amann R."/>
            <person name="Jetten M.S.M."/>
            <person name="Mascher T."/>
            <person name="Medema M.H."/>
            <person name="Devos D.P."/>
            <person name="Kaster A.-K."/>
            <person name="Ovreas L."/>
            <person name="Rohde M."/>
            <person name="Galperin M.Y."/>
            <person name="Jogler C."/>
        </authorList>
    </citation>
    <scope>NUCLEOTIDE SEQUENCE [LARGE SCALE GENOMIC DNA]</scope>
    <source>
        <strain evidence="2 3">ElP</strain>
    </source>
</reference>
<organism evidence="2 3">
    <name type="scientific">Tautonia plasticadhaerens</name>
    <dbReference type="NCBI Taxonomy" id="2527974"/>
    <lineage>
        <taxon>Bacteria</taxon>
        <taxon>Pseudomonadati</taxon>
        <taxon>Planctomycetota</taxon>
        <taxon>Planctomycetia</taxon>
        <taxon>Isosphaerales</taxon>
        <taxon>Isosphaeraceae</taxon>
        <taxon>Tautonia</taxon>
    </lineage>
</organism>
<keyword evidence="3" id="KW-1185">Reference proteome</keyword>
<dbReference type="Proteomes" id="UP000317835">
    <property type="component" value="Chromosome"/>
</dbReference>
<keyword evidence="1" id="KW-0812">Transmembrane</keyword>
<gene>
    <name evidence="2" type="ORF">ElP_57960</name>
</gene>
<evidence type="ECO:0000313" key="2">
    <source>
        <dbReference type="EMBL" id="QDV37849.1"/>
    </source>
</evidence>
<feature type="transmembrane region" description="Helical" evidence="1">
    <location>
        <begin position="21"/>
        <end position="41"/>
    </location>
</feature>
<dbReference type="AlphaFoldDB" id="A0A518HAJ3"/>
<protein>
    <submittedName>
        <fullName evidence="2">Uncharacterized protein</fullName>
    </submittedName>
</protein>
<feature type="transmembrane region" description="Helical" evidence="1">
    <location>
        <begin position="53"/>
        <end position="74"/>
    </location>
</feature>
<dbReference type="KEGG" id="tpla:ElP_57960"/>
<keyword evidence="1" id="KW-1133">Transmembrane helix</keyword>
<proteinExistence type="predicted"/>
<dbReference type="RefSeq" id="WP_145275918.1">
    <property type="nucleotide sequence ID" value="NZ_CP036426.1"/>
</dbReference>
<keyword evidence="1" id="KW-0472">Membrane</keyword>
<accession>A0A518HAJ3</accession>
<sequence>MSRLLRVARTRLVDEALALRVVQLLCFAAGPPVLILAARALTRYGASPAELVIGLLAACAVCLLCVILGVVLPLTRR</sequence>
<evidence type="ECO:0000313" key="3">
    <source>
        <dbReference type="Proteomes" id="UP000317835"/>
    </source>
</evidence>
<evidence type="ECO:0000256" key="1">
    <source>
        <dbReference type="SAM" id="Phobius"/>
    </source>
</evidence>